<dbReference type="PROSITE" id="PS51039">
    <property type="entry name" value="ZF_AN1"/>
    <property type="match status" value="2"/>
</dbReference>
<dbReference type="PANTHER" id="PTHR14677:SF20">
    <property type="entry name" value="ZINC FINGER AN1-TYPE CONTAINING 2A-RELATED"/>
    <property type="match status" value="1"/>
</dbReference>
<keyword evidence="4" id="KW-0862">Zinc</keyword>
<evidence type="ECO:0000256" key="6">
    <source>
        <dbReference type="SAM" id="MobiDB-lite"/>
    </source>
</evidence>
<dbReference type="Pfam" id="PF25403">
    <property type="entry name" value="zf-C2H2_ZFAND2"/>
    <property type="match status" value="1"/>
</dbReference>
<evidence type="ECO:0000256" key="3">
    <source>
        <dbReference type="ARBA" id="ARBA00022771"/>
    </source>
</evidence>
<feature type="compositionally biased region" description="Polar residues" evidence="6">
    <location>
        <begin position="212"/>
        <end position="224"/>
    </location>
</feature>
<feature type="compositionally biased region" description="Basic and acidic residues" evidence="6">
    <location>
        <begin position="225"/>
        <end position="234"/>
    </location>
</feature>
<dbReference type="InterPro" id="IPR000058">
    <property type="entry name" value="Znf_AN1"/>
</dbReference>
<gene>
    <name evidence="8" type="ORF">CDAUBV1_LOCUS9883</name>
</gene>
<dbReference type="SMART" id="SM00154">
    <property type="entry name" value="ZnF_AN1"/>
    <property type="match status" value="2"/>
</dbReference>
<dbReference type="Gene3D" id="4.10.1110.10">
    <property type="entry name" value="AN1-like Zinc finger"/>
    <property type="match status" value="2"/>
</dbReference>
<comment type="caution">
    <text evidence="8">The sequence shown here is derived from an EMBL/GenBank/DDBJ whole genome shotgun (WGS) entry which is preliminary data.</text>
</comment>
<dbReference type="InterPro" id="IPR035896">
    <property type="entry name" value="AN1-like_Znf"/>
</dbReference>
<evidence type="ECO:0000313" key="9">
    <source>
        <dbReference type="Proteomes" id="UP001497525"/>
    </source>
</evidence>
<keyword evidence="2" id="KW-0677">Repeat</keyword>
<dbReference type="Proteomes" id="UP001497525">
    <property type="component" value="Unassembled WGS sequence"/>
</dbReference>
<feature type="domain" description="AN1-type" evidence="7">
    <location>
        <begin position="4"/>
        <end position="52"/>
    </location>
</feature>
<feature type="domain" description="AN1-type" evidence="7">
    <location>
        <begin position="95"/>
        <end position="143"/>
    </location>
</feature>
<dbReference type="GO" id="GO:0043161">
    <property type="term" value="P:proteasome-mediated ubiquitin-dependent protein catabolic process"/>
    <property type="evidence" value="ECO:0007669"/>
    <property type="project" value="TreeGrafter"/>
</dbReference>
<evidence type="ECO:0000259" key="7">
    <source>
        <dbReference type="PROSITE" id="PS51039"/>
    </source>
</evidence>
<dbReference type="EMBL" id="CAXLJL010000268">
    <property type="protein sequence ID" value="CAL5135770.1"/>
    <property type="molecule type" value="Genomic_DNA"/>
</dbReference>
<proteinExistence type="predicted"/>
<dbReference type="GO" id="GO:0005783">
    <property type="term" value="C:endoplasmic reticulum"/>
    <property type="evidence" value="ECO:0007669"/>
    <property type="project" value="TreeGrafter"/>
</dbReference>
<dbReference type="SUPFAM" id="SSF118310">
    <property type="entry name" value="AN1-like Zinc finger"/>
    <property type="match status" value="2"/>
</dbReference>
<dbReference type="AlphaFoldDB" id="A0AAV2TF45"/>
<dbReference type="GO" id="GO:0045047">
    <property type="term" value="P:protein targeting to ER"/>
    <property type="evidence" value="ECO:0007669"/>
    <property type="project" value="TreeGrafter"/>
</dbReference>
<evidence type="ECO:0000256" key="5">
    <source>
        <dbReference type="PROSITE-ProRule" id="PRU00449"/>
    </source>
</evidence>
<sequence length="234" mass="25746">MEFPDLGAHCALKSCRRLDFLPVKCGGCGGLFCKEHYPYDKHSCTNPGLKDKQVPVCPLCGAIVPLRPGDSPDERVGRHIDTACRSKPALDLKGKIFVYECSIPSCKRREVVTCKCERCGLNFCLAHRNELDHDCRGPLSSRRSRGRLSAAGTAAIFRAVFSHSQSSQSKNNSYLPQNQAVTHPETSTDSVLARELQEEEDRQLALAISASLRDSTPPSQPTNTQRRDSSCVLS</sequence>
<keyword evidence="1" id="KW-0479">Metal-binding</keyword>
<feature type="region of interest" description="Disordered" evidence="6">
    <location>
        <begin position="210"/>
        <end position="234"/>
    </location>
</feature>
<evidence type="ECO:0000313" key="8">
    <source>
        <dbReference type="EMBL" id="CAL5135770.1"/>
    </source>
</evidence>
<organism evidence="8 9">
    <name type="scientific">Calicophoron daubneyi</name>
    <name type="common">Rumen fluke</name>
    <name type="synonym">Paramphistomum daubneyi</name>
    <dbReference type="NCBI Taxonomy" id="300641"/>
    <lineage>
        <taxon>Eukaryota</taxon>
        <taxon>Metazoa</taxon>
        <taxon>Spiralia</taxon>
        <taxon>Lophotrochozoa</taxon>
        <taxon>Platyhelminthes</taxon>
        <taxon>Trematoda</taxon>
        <taxon>Digenea</taxon>
        <taxon>Plagiorchiida</taxon>
        <taxon>Pronocephalata</taxon>
        <taxon>Paramphistomoidea</taxon>
        <taxon>Paramphistomidae</taxon>
        <taxon>Calicophoron</taxon>
    </lineage>
</organism>
<reference evidence="8" key="1">
    <citation type="submission" date="2024-06" db="EMBL/GenBank/DDBJ databases">
        <authorList>
            <person name="Liu X."/>
            <person name="Lenzi L."/>
            <person name="Haldenby T S."/>
            <person name="Uol C."/>
        </authorList>
    </citation>
    <scope>NUCLEOTIDE SEQUENCE</scope>
</reference>
<keyword evidence="3 5" id="KW-0863">Zinc-finger</keyword>
<dbReference type="InterPro" id="IPR057357">
    <property type="entry name" value="Znf-C2H2_ZFAND2A/B"/>
</dbReference>
<evidence type="ECO:0000256" key="1">
    <source>
        <dbReference type="ARBA" id="ARBA00022723"/>
    </source>
</evidence>
<name>A0AAV2TF45_CALDB</name>
<evidence type="ECO:0000256" key="4">
    <source>
        <dbReference type="ARBA" id="ARBA00022833"/>
    </source>
</evidence>
<dbReference type="Pfam" id="PF01428">
    <property type="entry name" value="zf-AN1"/>
    <property type="match status" value="2"/>
</dbReference>
<feature type="region of interest" description="Disordered" evidence="6">
    <location>
        <begin position="167"/>
        <end position="191"/>
    </location>
</feature>
<accession>A0AAV2TF45</accession>
<evidence type="ECO:0000256" key="2">
    <source>
        <dbReference type="ARBA" id="ARBA00022737"/>
    </source>
</evidence>
<dbReference type="PANTHER" id="PTHR14677">
    <property type="entry name" value="ARSENITE INDUCUBLE RNA ASSOCIATED PROTEIN AIP-1-RELATED"/>
    <property type="match status" value="1"/>
</dbReference>
<dbReference type="GO" id="GO:0008270">
    <property type="term" value="F:zinc ion binding"/>
    <property type="evidence" value="ECO:0007669"/>
    <property type="project" value="UniProtKB-KW"/>
</dbReference>
<protein>
    <recommendedName>
        <fullName evidence="7">AN1-type domain-containing protein</fullName>
    </recommendedName>
</protein>
<feature type="compositionally biased region" description="Polar residues" evidence="6">
    <location>
        <begin position="174"/>
        <end position="190"/>
    </location>
</feature>